<feature type="non-terminal residue" evidence="2">
    <location>
        <position position="101"/>
    </location>
</feature>
<dbReference type="OrthoDB" id="10051395at2759"/>
<organism evidence="2 3">
    <name type="scientific">Protopolystoma xenopodis</name>
    <dbReference type="NCBI Taxonomy" id="117903"/>
    <lineage>
        <taxon>Eukaryota</taxon>
        <taxon>Metazoa</taxon>
        <taxon>Spiralia</taxon>
        <taxon>Lophotrochozoa</taxon>
        <taxon>Platyhelminthes</taxon>
        <taxon>Monogenea</taxon>
        <taxon>Polyopisthocotylea</taxon>
        <taxon>Polystomatidea</taxon>
        <taxon>Polystomatidae</taxon>
        <taxon>Protopolystoma</taxon>
    </lineage>
</organism>
<dbReference type="Proteomes" id="UP000784294">
    <property type="component" value="Unassembled WGS sequence"/>
</dbReference>
<dbReference type="EMBL" id="CAAALY010113116">
    <property type="protein sequence ID" value="VEL30544.1"/>
    <property type="molecule type" value="Genomic_DNA"/>
</dbReference>
<dbReference type="SUPFAM" id="SSF56524">
    <property type="entry name" value="Oxidoreductase molybdopterin-binding domain"/>
    <property type="match status" value="1"/>
</dbReference>
<dbReference type="InterPro" id="IPR036374">
    <property type="entry name" value="OxRdtase_Mopterin-bd_sf"/>
</dbReference>
<evidence type="ECO:0000313" key="3">
    <source>
        <dbReference type="Proteomes" id="UP000784294"/>
    </source>
</evidence>
<dbReference type="GO" id="GO:0043546">
    <property type="term" value="F:molybdopterin cofactor binding"/>
    <property type="evidence" value="ECO:0007669"/>
    <property type="project" value="TreeGrafter"/>
</dbReference>
<accession>A0A448X849</accession>
<dbReference type="Pfam" id="PF00174">
    <property type="entry name" value="Oxidored_molyb"/>
    <property type="match status" value="1"/>
</dbReference>
<comment type="caution">
    <text evidence="2">The sequence shown here is derived from an EMBL/GenBank/DDBJ whole genome shotgun (WGS) entry which is preliminary data.</text>
</comment>
<dbReference type="GO" id="GO:0008482">
    <property type="term" value="F:sulfite oxidase activity"/>
    <property type="evidence" value="ECO:0007669"/>
    <property type="project" value="TreeGrafter"/>
</dbReference>
<evidence type="ECO:0000313" key="2">
    <source>
        <dbReference type="EMBL" id="VEL30544.1"/>
    </source>
</evidence>
<dbReference type="GO" id="GO:0005739">
    <property type="term" value="C:mitochondrion"/>
    <property type="evidence" value="ECO:0007669"/>
    <property type="project" value="TreeGrafter"/>
</dbReference>
<dbReference type="InterPro" id="IPR000572">
    <property type="entry name" value="OxRdtase_Mopterin-bd_dom"/>
</dbReference>
<name>A0A448X849_9PLAT</name>
<feature type="domain" description="Oxidoreductase molybdopterin-binding" evidence="1">
    <location>
        <begin position="20"/>
        <end position="100"/>
    </location>
</feature>
<proteinExistence type="predicted"/>
<dbReference type="PANTHER" id="PTHR19372:SF7">
    <property type="entry name" value="SULFITE OXIDASE, MITOCHONDRIAL"/>
    <property type="match status" value="1"/>
</dbReference>
<dbReference type="PANTHER" id="PTHR19372">
    <property type="entry name" value="SULFITE REDUCTASE"/>
    <property type="match status" value="1"/>
</dbReference>
<reference evidence="2" key="1">
    <citation type="submission" date="2018-11" db="EMBL/GenBank/DDBJ databases">
        <authorList>
            <consortium name="Pathogen Informatics"/>
        </authorList>
    </citation>
    <scope>NUCLEOTIDE SEQUENCE</scope>
</reference>
<protein>
    <recommendedName>
        <fullName evidence="1">Oxidoreductase molybdopterin-binding domain-containing protein</fullName>
    </recommendedName>
</protein>
<sequence length="101" mass="11584">MLWKSVYKDTPIVDKKIVEVFLSIDDLKCLYKPVSVRTTIQCAGNRRIDMQNSFKKEKSMPNRLFSPGGQYSQFSILGLPWQHSAISAAEWTGVRLTDFLL</sequence>
<dbReference type="GO" id="GO:0006790">
    <property type="term" value="P:sulfur compound metabolic process"/>
    <property type="evidence" value="ECO:0007669"/>
    <property type="project" value="TreeGrafter"/>
</dbReference>
<gene>
    <name evidence="2" type="ORF">PXEA_LOCUS23984</name>
</gene>
<dbReference type="AlphaFoldDB" id="A0A448X849"/>
<dbReference type="Gene3D" id="3.90.420.10">
    <property type="entry name" value="Oxidoreductase, molybdopterin-binding domain"/>
    <property type="match status" value="1"/>
</dbReference>
<keyword evidence="3" id="KW-1185">Reference proteome</keyword>
<dbReference type="GO" id="GO:0020037">
    <property type="term" value="F:heme binding"/>
    <property type="evidence" value="ECO:0007669"/>
    <property type="project" value="TreeGrafter"/>
</dbReference>
<evidence type="ECO:0000259" key="1">
    <source>
        <dbReference type="Pfam" id="PF00174"/>
    </source>
</evidence>